<gene>
    <name evidence="2" type="ORF">BV898_04828</name>
</gene>
<feature type="chain" id="PRO_5012619185" description="Eclosion hormone" evidence="1">
    <location>
        <begin position="27"/>
        <end position="95"/>
    </location>
</feature>
<organism evidence="2 3">
    <name type="scientific">Hypsibius exemplaris</name>
    <name type="common">Freshwater tardigrade</name>
    <dbReference type="NCBI Taxonomy" id="2072580"/>
    <lineage>
        <taxon>Eukaryota</taxon>
        <taxon>Metazoa</taxon>
        <taxon>Ecdysozoa</taxon>
        <taxon>Tardigrada</taxon>
        <taxon>Eutardigrada</taxon>
        <taxon>Parachela</taxon>
        <taxon>Hypsibioidea</taxon>
        <taxon>Hypsibiidae</taxon>
        <taxon>Hypsibius</taxon>
    </lineage>
</organism>
<keyword evidence="1" id="KW-0732">Signal</keyword>
<protein>
    <recommendedName>
        <fullName evidence="4">Eclosion hormone</fullName>
    </recommendedName>
</protein>
<evidence type="ECO:0000256" key="1">
    <source>
        <dbReference type="SAM" id="SignalP"/>
    </source>
</evidence>
<dbReference type="AlphaFoldDB" id="A0A1W0X0S6"/>
<proteinExistence type="predicted"/>
<evidence type="ECO:0000313" key="3">
    <source>
        <dbReference type="Proteomes" id="UP000192578"/>
    </source>
</evidence>
<name>A0A1W0X0S6_HYPEX</name>
<evidence type="ECO:0000313" key="2">
    <source>
        <dbReference type="EMBL" id="OQV21064.1"/>
    </source>
</evidence>
<dbReference type="EMBL" id="MTYJ01000025">
    <property type="protein sequence ID" value="OQV21064.1"/>
    <property type="molecule type" value="Genomic_DNA"/>
</dbReference>
<dbReference type="OrthoDB" id="6432957at2759"/>
<dbReference type="GO" id="GO:0007218">
    <property type="term" value="P:neuropeptide signaling pathway"/>
    <property type="evidence" value="ECO:0007669"/>
    <property type="project" value="InterPro"/>
</dbReference>
<accession>A0A1W0X0S6</accession>
<dbReference type="Proteomes" id="UP000192578">
    <property type="component" value="Unassembled WGS sequence"/>
</dbReference>
<reference evidence="3" key="1">
    <citation type="submission" date="2017-01" db="EMBL/GenBank/DDBJ databases">
        <title>Comparative genomics of anhydrobiosis in the tardigrade Hypsibius dujardini.</title>
        <authorList>
            <person name="Yoshida Y."/>
            <person name="Koutsovoulos G."/>
            <person name="Laetsch D."/>
            <person name="Stevens L."/>
            <person name="Kumar S."/>
            <person name="Horikawa D."/>
            <person name="Ishino K."/>
            <person name="Komine S."/>
            <person name="Tomita M."/>
            <person name="Blaxter M."/>
            <person name="Arakawa K."/>
        </authorList>
    </citation>
    <scope>NUCLEOTIDE SEQUENCE [LARGE SCALE GENOMIC DNA]</scope>
    <source>
        <strain evidence="3">Z151</strain>
    </source>
</reference>
<dbReference type="InterPro" id="IPR006825">
    <property type="entry name" value="Eclosion"/>
</dbReference>
<keyword evidence="3" id="KW-1185">Reference proteome</keyword>
<dbReference type="Pfam" id="PF04736">
    <property type="entry name" value="Eclosion"/>
    <property type="match status" value="1"/>
</dbReference>
<evidence type="ECO:0008006" key="4">
    <source>
        <dbReference type="Google" id="ProtNLM"/>
    </source>
</evidence>
<sequence length="95" mass="10437">MKTYHRSFFVSVTALIVTVSFVTVAAAPIASKGMVGNISICIANCAQCHDIVGEVFDHRKCSRDCVQRRGTFIPDCTSPVAIREYLNLGKMIAER</sequence>
<feature type="signal peptide" evidence="1">
    <location>
        <begin position="1"/>
        <end position="26"/>
    </location>
</feature>
<dbReference type="GO" id="GO:0008255">
    <property type="term" value="F:ecdysis-triggering hormone activity"/>
    <property type="evidence" value="ECO:0007669"/>
    <property type="project" value="InterPro"/>
</dbReference>
<comment type="caution">
    <text evidence="2">The sequence shown here is derived from an EMBL/GenBank/DDBJ whole genome shotgun (WGS) entry which is preliminary data.</text>
</comment>